<dbReference type="PANTHER" id="PTHR30047">
    <property type="entry name" value="HIGH-AFFINITY CHOLINE TRANSPORT PROTEIN-RELATED"/>
    <property type="match status" value="1"/>
</dbReference>
<feature type="transmembrane region" description="Helical" evidence="8">
    <location>
        <begin position="143"/>
        <end position="166"/>
    </location>
</feature>
<keyword evidence="10" id="KW-1185">Reference proteome</keyword>
<protein>
    <submittedName>
        <fullName evidence="9">BCCT family transporter</fullName>
    </submittedName>
</protein>
<comment type="similarity">
    <text evidence="2">Belongs to the BCCT transporter (TC 2.A.15) family.</text>
</comment>
<name>A0A3D8Y8W5_9BACT</name>
<keyword evidence="6 8" id="KW-1133">Transmembrane helix</keyword>
<feature type="transmembrane region" description="Helical" evidence="8">
    <location>
        <begin position="193"/>
        <end position="214"/>
    </location>
</feature>
<feature type="transmembrane region" description="Helical" evidence="8">
    <location>
        <begin position="234"/>
        <end position="254"/>
    </location>
</feature>
<feature type="transmembrane region" description="Helical" evidence="8">
    <location>
        <begin position="476"/>
        <end position="496"/>
    </location>
</feature>
<keyword evidence="5 8" id="KW-0812">Transmembrane</keyword>
<feature type="transmembrane region" description="Helical" evidence="8">
    <location>
        <begin position="266"/>
        <end position="297"/>
    </location>
</feature>
<evidence type="ECO:0000256" key="1">
    <source>
        <dbReference type="ARBA" id="ARBA00004651"/>
    </source>
</evidence>
<dbReference type="InterPro" id="IPR018093">
    <property type="entry name" value="BCCT_CS"/>
</dbReference>
<dbReference type="NCBIfam" id="TIGR00842">
    <property type="entry name" value="bcct"/>
    <property type="match status" value="1"/>
</dbReference>
<dbReference type="Pfam" id="PF02028">
    <property type="entry name" value="BCCT"/>
    <property type="match status" value="1"/>
</dbReference>
<organism evidence="9 10">
    <name type="scientific">Dyadobacter luteus</name>
    <dbReference type="NCBI Taxonomy" id="2259619"/>
    <lineage>
        <taxon>Bacteria</taxon>
        <taxon>Pseudomonadati</taxon>
        <taxon>Bacteroidota</taxon>
        <taxon>Cytophagia</taxon>
        <taxon>Cytophagales</taxon>
        <taxon>Spirosomataceae</taxon>
        <taxon>Dyadobacter</taxon>
    </lineage>
</organism>
<reference evidence="9 10" key="1">
    <citation type="submission" date="2018-07" db="EMBL/GenBank/DDBJ databases">
        <title>Dyadobacter roseus sp. nov., isolated from rose rhizosphere soil.</title>
        <authorList>
            <person name="Chen L."/>
        </authorList>
    </citation>
    <scope>NUCLEOTIDE SEQUENCE [LARGE SCALE GENOMIC DNA]</scope>
    <source>
        <strain evidence="9 10">RS19</strain>
    </source>
</reference>
<feature type="transmembrane region" description="Helical" evidence="8">
    <location>
        <begin position="352"/>
        <end position="370"/>
    </location>
</feature>
<dbReference type="RefSeq" id="WP_115832190.1">
    <property type="nucleotide sequence ID" value="NZ_QNUL01000014.1"/>
</dbReference>
<evidence type="ECO:0000256" key="7">
    <source>
        <dbReference type="ARBA" id="ARBA00023136"/>
    </source>
</evidence>
<feature type="transmembrane region" description="Helical" evidence="8">
    <location>
        <begin position="12"/>
        <end position="35"/>
    </location>
</feature>
<comment type="subcellular location">
    <subcellularLocation>
        <location evidence="1">Cell membrane</location>
        <topology evidence="1">Multi-pass membrane protein</topology>
    </subcellularLocation>
</comment>
<evidence type="ECO:0000256" key="2">
    <source>
        <dbReference type="ARBA" id="ARBA00005658"/>
    </source>
</evidence>
<dbReference type="AlphaFoldDB" id="A0A3D8Y8W5"/>
<sequence length="671" mass="75699">MSTLKNLYRSSTFKRGIVLPSLVFIFLVTFLSSFLPDMTNKLLDSVQNWIFVNLNWVYVWSVTLFVFFLIALVFSKYGSIVLGDDDSVPEHSFFSWISMLFAAGMGIGLMYFSVSEPISHFSDPVFSELSETQRAKNAQLFTFFHWGVHAWAIYGVVGLSLAYFTYRYKLPLSLRSCFYPLLKNKINSPAGDAIDAFALCSTFFGITTTLGFGIVQLNAGLVKIGLFDSKEYGYQVMIVFVIMTISILSASSGVNKGIKFLSQLNIVGAVVLMLFILIMGPTVFLLGSFSEGIGYYLNEFFTLTFNTHAYEPSTQPWFYNWTILYWAWWISWSPYVGLFIASISRGRTIREFVCAVLLIPTAFNFLWMTIFGNSASWLDKGIAAGQLSSMISKADELLFTFLDYFPIAGISSGLAIFIIFIFFVTSADSGILVINNIASNNAEKSPKWQLSFWGILLALLALVLLNAGGLQSLQTMTLITALPFAVIMVMFCYSLIQGLIVDNYYYAKGFSPATRNWSGELWKERLGKILASKNQEYVEHYIKDTVKPALEELAMGFNDREIPAIVSSEDKPVQVSLTIKHQLIEDFTYGVRSKSKTVSDFLVDEGNIPGVKNSQSYIPKTYFGDNRLGYNIEYFTKNEIIADVLKQYERFLELSSEVKNEIFTDITLKRK</sequence>
<dbReference type="GO" id="GO:0022857">
    <property type="term" value="F:transmembrane transporter activity"/>
    <property type="evidence" value="ECO:0007669"/>
    <property type="project" value="InterPro"/>
</dbReference>
<feature type="transmembrane region" description="Helical" evidence="8">
    <location>
        <begin position="55"/>
        <end position="74"/>
    </location>
</feature>
<evidence type="ECO:0000256" key="3">
    <source>
        <dbReference type="ARBA" id="ARBA00022448"/>
    </source>
</evidence>
<keyword evidence="4" id="KW-1003">Cell membrane</keyword>
<feature type="transmembrane region" description="Helical" evidence="8">
    <location>
        <begin position="94"/>
        <end position="114"/>
    </location>
</feature>
<keyword evidence="7 8" id="KW-0472">Membrane</keyword>
<comment type="caution">
    <text evidence="9">The sequence shown here is derived from an EMBL/GenBank/DDBJ whole genome shotgun (WGS) entry which is preliminary data.</text>
</comment>
<evidence type="ECO:0000256" key="6">
    <source>
        <dbReference type="ARBA" id="ARBA00022989"/>
    </source>
</evidence>
<accession>A0A3D8Y8W5</accession>
<dbReference type="GO" id="GO:0005886">
    <property type="term" value="C:plasma membrane"/>
    <property type="evidence" value="ECO:0007669"/>
    <property type="project" value="UniProtKB-SubCell"/>
</dbReference>
<dbReference type="Proteomes" id="UP000256373">
    <property type="component" value="Unassembled WGS sequence"/>
</dbReference>
<dbReference type="OrthoDB" id="9775735at2"/>
<evidence type="ECO:0000256" key="5">
    <source>
        <dbReference type="ARBA" id="ARBA00022692"/>
    </source>
</evidence>
<keyword evidence="3" id="KW-0813">Transport</keyword>
<evidence type="ECO:0000313" key="9">
    <source>
        <dbReference type="EMBL" id="REA59774.1"/>
    </source>
</evidence>
<evidence type="ECO:0000313" key="10">
    <source>
        <dbReference type="Proteomes" id="UP000256373"/>
    </source>
</evidence>
<dbReference type="EMBL" id="QNUL01000014">
    <property type="protein sequence ID" value="REA59774.1"/>
    <property type="molecule type" value="Genomic_DNA"/>
</dbReference>
<dbReference type="PROSITE" id="PS01303">
    <property type="entry name" value="BCCT"/>
    <property type="match status" value="1"/>
</dbReference>
<dbReference type="InterPro" id="IPR000060">
    <property type="entry name" value="BCCT_transptr"/>
</dbReference>
<feature type="transmembrane region" description="Helical" evidence="8">
    <location>
        <begin position="450"/>
        <end position="470"/>
    </location>
</feature>
<feature type="transmembrane region" description="Helical" evidence="8">
    <location>
        <begin position="414"/>
        <end position="438"/>
    </location>
</feature>
<proteinExistence type="inferred from homology"/>
<evidence type="ECO:0000256" key="4">
    <source>
        <dbReference type="ARBA" id="ARBA00022475"/>
    </source>
</evidence>
<gene>
    <name evidence="9" type="ORF">DSL64_16915</name>
</gene>
<dbReference type="PANTHER" id="PTHR30047:SF7">
    <property type="entry name" value="HIGH-AFFINITY CHOLINE TRANSPORT PROTEIN"/>
    <property type="match status" value="1"/>
</dbReference>
<feature type="transmembrane region" description="Helical" evidence="8">
    <location>
        <begin position="317"/>
        <end position="340"/>
    </location>
</feature>
<evidence type="ECO:0000256" key="8">
    <source>
        <dbReference type="SAM" id="Phobius"/>
    </source>
</evidence>